<evidence type="ECO:0000313" key="2">
    <source>
        <dbReference type="EMBL" id="TKA26022.1"/>
    </source>
</evidence>
<reference evidence="2 3" key="1">
    <citation type="submission" date="2017-03" db="EMBL/GenBank/DDBJ databases">
        <title>Genomes of endolithic fungi from Antarctica.</title>
        <authorList>
            <person name="Coleine C."/>
            <person name="Masonjones S."/>
            <person name="Stajich J.E."/>
        </authorList>
    </citation>
    <scope>NUCLEOTIDE SEQUENCE [LARGE SCALE GENOMIC DNA]</scope>
    <source>
        <strain evidence="2 3">CCFEE 6315</strain>
    </source>
</reference>
<evidence type="ECO:0000313" key="3">
    <source>
        <dbReference type="Proteomes" id="UP000308549"/>
    </source>
</evidence>
<protein>
    <submittedName>
        <fullName evidence="2">Uncharacterized protein</fullName>
    </submittedName>
</protein>
<name>A0A4U0TVJ1_9PEZI</name>
<dbReference type="AlphaFoldDB" id="A0A4U0TVJ1"/>
<proteinExistence type="predicted"/>
<keyword evidence="3" id="KW-1185">Reference proteome</keyword>
<sequence>MVKWLKHVTGAYGTKTPASKAKAERVASDPESDADTNTTRAACLFYKTPKGATQKKLKVVVIKTKDNDEGTTPTGGAAKSGIKGGAVEAES</sequence>
<feature type="region of interest" description="Disordered" evidence="1">
    <location>
        <begin position="1"/>
        <end position="37"/>
    </location>
</feature>
<accession>A0A4U0TVJ1</accession>
<comment type="caution">
    <text evidence="2">The sequence shown here is derived from an EMBL/GenBank/DDBJ whole genome shotgun (WGS) entry which is preliminary data.</text>
</comment>
<evidence type="ECO:0000256" key="1">
    <source>
        <dbReference type="SAM" id="MobiDB-lite"/>
    </source>
</evidence>
<dbReference type="Proteomes" id="UP000308549">
    <property type="component" value="Unassembled WGS sequence"/>
</dbReference>
<dbReference type="EMBL" id="NAJL01000031">
    <property type="protein sequence ID" value="TKA26022.1"/>
    <property type="molecule type" value="Genomic_DNA"/>
</dbReference>
<organism evidence="2 3">
    <name type="scientific">Salinomyces thailandicus</name>
    <dbReference type="NCBI Taxonomy" id="706561"/>
    <lineage>
        <taxon>Eukaryota</taxon>
        <taxon>Fungi</taxon>
        <taxon>Dikarya</taxon>
        <taxon>Ascomycota</taxon>
        <taxon>Pezizomycotina</taxon>
        <taxon>Dothideomycetes</taxon>
        <taxon>Dothideomycetidae</taxon>
        <taxon>Mycosphaerellales</taxon>
        <taxon>Teratosphaeriaceae</taxon>
        <taxon>Salinomyces</taxon>
    </lineage>
</organism>
<gene>
    <name evidence="2" type="ORF">B0A50_05534</name>
</gene>
<feature type="region of interest" description="Disordered" evidence="1">
    <location>
        <begin position="66"/>
        <end position="91"/>
    </location>
</feature>